<keyword evidence="3" id="KW-1185">Reference proteome</keyword>
<reference evidence="2 3" key="1">
    <citation type="submission" date="2016-08" db="EMBL/GenBank/DDBJ databases">
        <title>Whole genome shotgun sequence of Pichia membranifaciens KS47-1.</title>
        <authorList>
            <person name="Konishi M."/>
            <person name="Ishida M."/>
            <person name="Arakawa T."/>
            <person name="Kato Y."/>
            <person name="Horiuchi J."/>
        </authorList>
    </citation>
    <scope>NUCLEOTIDE SEQUENCE [LARGE SCALE GENOMIC DNA]</scope>
    <source>
        <strain evidence="2 3">KS47-1</strain>
    </source>
</reference>
<dbReference type="Proteomes" id="UP000186136">
    <property type="component" value="Unassembled WGS sequence"/>
</dbReference>
<evidence type="ECO:0000256" key="1">
    <source>
        <dbReference type="ARBA" id="ARBA00024204"/>
    </source>
</evidence>
<evidence type="ECO:0000313" key="2">
    <source>
        <dbReference type="EMBL" id="GAV26745.1"/>
    </source>
</evidence>
<dbReference type="InterPro" id="IPR019171">
    <property type="entry name" value="MIX23"/>
</dbReference>
<accession>A0A1Q2YB22</accession>
<proteinExistence type="inferred from homology"/>
<dbReference type="AlphaFoldDB" id="A0A1Q2YB22"/>
<gene>
    <name evidence="2" type="ORF">PMKS-000201</name>
</gene>
<name>A0A1Q2YB22_9ASCO</name>
<dbReference type="Pfam" id="PF09774">
    <property type="entry name" value="MIX23"/>
    <property type="match status" value="1"/>
</dbReference>
<comment type="caution">
    <text evidence="2">The sequence shown here is derived from an EMBL/GenBank/DDBJ whole genome shotgun (WGS) entry which is preliminary data.</text>
</comment>
<dbReference type="EMBL" id="BDGI01000003">
    <property type="protein sequence ID" value="GAV26745.1"/>
    <property type="molecule type" value="Genomic_DNA"/>
</dbReference>
<dbReference type="GO" id="GO:0005758">
    <property type="term" value="C:mitochondrial intermembrane space"/>
    <property type="evidence" value="ECO:0007669"/>
    <property type="project" value="InterPro"/>
</dbReference>
<dbReference type="OrthoDB" id="5593818at2759"/>
<comment type="similarity">
    <text evidence="1">Belongs to the MIX23 family.</text>
</comment>
<dbReference type="PANTHER" id="PTHR31905:SF2">
    <property type="entry name" value="PROTEIN MIX23"/>
    <property type="match status" value="1"/>
</dbReference>
<sequence length="220" mass="24930">MYSSSSGGNDGTDSDMISSRLDIDFIKSLPPKPALSRKVCLEDSKSLQNFLKLSRAATDDNLRSDLNSILNRNEVNKTSIFKFSRSDKEDESACIPFLQLVIYPEWKKRVDVIKYCQGEIDDILSGNAVMDDGGFSKLTPEEKNNILRIDPYTYKDLEQKYLRANAKNMELKNFYDNEDKVETIVSRRSIQLMNDICQLGSFDVAGNFLKYASSSTNGKQ</sequence>
<evidence type="ECO:0000313" key="3">
    <source>
        <dbReference type="Proteomes" id="UP000186136"/>
    </source>
</evidence>
<protein>
    <submittedName>
        <fullName evidence="2">Uncharacterized protein</fullName>
    </submittedName>
</protein>
<organism evidence="2 3">
    <name type="scientific">Pichia membranifaciens</name>
    <dbReference type="NCBI Taxonomy" id="4926"/>
    <lineage>
        <taxon>Eukaryota</taxon>
        <taxon>Fungi</taxon>
        <taxon>Dikarya</taxon>
        <taxon>Ascomycota</taxon>
        <taxon>Saccharomycotina</taxon>
        <taxon>Pichiomycetes</taxon>
        <taxon>Pichiales</taxon>
        <taxon>Pichiaceae</taxon>
        <taxon>Pichia</taxon>
    </lineage>
</organism>
<dbReference type="PANTHER" id="PTHR31905">
    <property type="entry name" value="COILED-COIL DOMAIN-CONTAINING PROTEIN 58"/>
    <property type="match status" value="1"/>
</dbReference>